<keyword evidence="2" id="KW-1185">Reference proteome</keyword>
<dbReference type="EMBL" id="JANBVO010000074">
    <property type="protein sequence ID" value="KAJ9131004.1"/>
    <property type="molecule type" value="Genomic_DNA"/>
</dbReference>
<dbReference type="PANTHER" id="PTHR36440">
    <property type="entry name" value="PUTATIVE (AFU_ORTHOLOGUE AFUA_8G07350)-RELATED"/>
    <property type="match status" value="1"/>
</dbReference>
<evidence type="ECO:0000313" key="2">
    <source>
        <dbReference type="Proteomes" id="UP001174694"/>
    </source>
</evidence>
<dbReference type="InterPro" id="IPR014710">
    <property type="entry name" value="RmlC-like_jellyroll"/>
</dbReference>
<accession>A0AA38VJC4</accession>
<dbReference type="SUPFAM" id="SSF51182">
    <property type="entry name" value="RmlC-like cupins"/>
    <property type="match status" value="1"/>
</dbReference>
<dbReference type="Gene3D" id="2.60.120.10">
    <property type="entry name" value="Jelly Rolls"/>
    <property type="match status" value="2"/>
</dbReference>
<dbReference type="InterPro" id="IPR011051">
    <property type="entry name" value="RmlC_Cupin_sf"/>
</dbReference>
<protein>
    <submittedName>
        <fullName evidence="1">Cupin domain protein</fullName>
    </submittedName>
</protein>
<sequence length="343" mass="38185">MAVLRRVQEPPINGGSYIVDRMDGEIFTLPGSKGAFRMYCSQVQTGNTMSVFGWDGPVSDQSYHYHKKTHDIFLNAEGLMKIYCDGQSRILGPGDFASVPPGLIHKPTPLGPITKALPLITPADWVEAFRVTSDPYKGVMFPEYDNQWSWGAMKRLGENWEDKYDSYPTPVENPPEPNSWSKEDTILPDEPVGYFLKANSGPRWVLGGISSRPFITTKQSFGKCAISSIESSKLYKKSAFSREMRFATVHHLLVLFEGRIDVAINNGPKVTVYAGEVVFLEADTTFTIEFLTKYVKFWSYASGDGLESIIQKAGVRNDSQALPDAPFAVDDVKLDEALAEISQ</sequence>
<evidence type="ECO:0000313" key="1">
    <source>
        <dbReference type="EMBL" id="KAJ9131004.1"/>
    </source>
</evidence>
<reference evidence="1" key="1">
    <citation type="submission" date="2022-07" db="EMBL/GenBank/DDBJ databases">
        <title>Fungi with potential for degradation of polypropylene.</title>
        <authorList>
            <person name="Gostincar C."/>
        </authorList>
    </citation>
    <scope>NUCLEOTIDE SEQUENCE</scope>
    <source>
        <strain evidence="1">EXF-13308</strain>
    </source>
</reference>
<organism evidence="1 2">
    <name type="scientific">Pleurostoma richardsiae</name>
    <dbReference type="NCBI Taxonomy" id="41990"/>
    <lineage>
        <taxon>Eukaryota</taxon>
        <taxon>Fungi</taxon>
        <taxon>Dikarya</taxon>
        <taxon>Ascomycota</taxon>
        <taxon>Pezizomycotina</taxon>
        <taxon>Sordariomycetes</taxon>
        <taxon>Sordariomycetidae</taxon>
        <taxon>Calosphaeriales</taxon>
        <taxon>Pleurostomataceae</taxon>
        <taxon>Pleurostoma</taxon>
    </lineage>
</organism>
<dbReference type="CDD" id="cd02215">
    <property type="entry name" value="cupin_QDO_N_C"/>
    <property type="match status" value="1"/>
</dbReference>
<comment type="caution">
    <text evidence="1">The sequence shown here is derived from an EMBL/GenBank/DDBJ whole genome shotgun (WGS) entry which is preliminary data.</text>
</comment>
<proteinExistence type="predicted"/>
<dbReference type="AlphaFoldDB" id="A0AA38VJC4"/>
<dbReference type="Proteomes" id="UP001174694">
    <property type="component" value="Unassembled WGS sequence"/>
</dbReference>
<name>A0AA38VJC4_9PEZI</name>
<gene>
    <name evidence="1" type="ORF">NKR23_g11921</name>
</gene>
<dbReference type="InterPro" id="IPR053146">
    <property type="entry name" value="QDO-like"/>
</dbReference>
<dbReference type="PANTHER" id="PTHR36440:SF1">
    <property type="entry name" value="PUTATIVE (AFU_ORTHOLOGUE AFUA_8G07350)-RELATED"/>
    <property type="match status" value="1"/>
</dbReference>